<reference evidence="1" key="2">
    <citation type="submission" date="2017-11" db="EMBL/GenBank/DDBJ databases">
        <title>Coralsnake Venomics: Analyses of Venom Gland Transcriptomes and Proteomes of Six Brazilian Taxa.</title>
        <authorList>
            <person name="Aird S.D."/>
            <person name="Jorge da Silva N."/>
            <person name="Qiu L."/>
            <person name="Villar-Briones A."/>
            <person name="Aparecida-Saddi V."/>
            <person name="Campos-Telles M.P."/>
            <person name="Grau M."/>
            <person name="Mikheyev A.S."/>
        </authorList>
    </citation>
    <scope>NUCLEOTIDE SEQUENCE</scope>
    <source>
        <tissue evidence="1">Venom_gland</tissue>
    </source>
</reference>
<reference evidence="1" key="1">
    <citation type="submission" date="2017-07" db="EMBL/GenBank/DDBJ databases">
        <authorList>
            <person name="Mikheyev A."/>
            <person name="Grau M."/>
        </authorList>
    </citation>
    <scope>NUCLEOTIDE SEQUENCE</scope>
    <source>
        <tissue evidence="1">Venom_gland</tissue>
    </source>
</reference>
<dbReference type="EMBL" id="IACL01105465">
    <property type="protein sequence ID" value="LAB13598.1"/>
    <property type="molecule type" value="Transcribed_RNA"/>
</dbReference>
<organism evidence="1">
    <name type="scientific">Micrurus paraensis</name>
    <dbReference type="NCBI Taxonomy" id="1970185"/>
    <lineage>
        <taxon>Eukaryota</taxon>
        <taxon>Metazoa</taxon>
        <taxon>Chordata</taxon>
        <taxon>Craniata</taxon>
        <taxon>Vertebrata</taxon>
        <taxon>Euteleostomi</taxon>
        <taxon>Lepidosauria</taxon>
        <taxon>Squamata</taxon>
        <taxon>Bifurcata</taxon>
        <taxon>Unidentata</taxon>
        <taxon>Episquamata</taxon>
        <taxon>Toxicofera</taxon>
        <taxon>Serpentes</taxon>
        <taxon>Colubroidea</taxon>
        <taxon>Elapidae</taxon>
        <taxon>Elapinae</taxon>
        <taxon>Micrurus</taxon>
    </lineage>
</organism>
<accession>A0A2D4KY19</accession>
<name>A0A2D4KY19_9SAUR</name>
<sequence>MGAHPVTNQGLELGASFPADKPSVLTTETASQALKKPLPLKKNAQGPCKNALKTLTHGTAQGIFPSGNRFAQKMGEDVSSLILKGDTHTLKLSEFFACLLQPRTPSQWGKRHEKF</sequence>
<dbReference type="AlphaFoldDB" id="A0A2D4KY19"/>
<protein>
    <submittedName>
        <fullName evidence="1">Uncharacterized protein</fullName>
    </submittedName>
</protein>
<proteinExistence type="predicted"/>
<evidence type="ECO:0000313" key="1">
    <source>
        <dbReference type="EMBL" id="LAB13598.1"/>
    </source>
</evidence>